<dbReference type="Proteomes" id="UP000050520">
    <property type="component" value="Unassembled WGS sequence"/>
</dbReference>
<evidence type="ECO:0000313" key="2">
    <source>
        <dbReference type="Proteomes" id="UP000050520"/>
    </source>
</evidence>
<dbReference type="RefSeq" id="WP_057064368.1">
    <property type="nucleotide sequence ID" value="NZ_JAKQYL010000001.1"/>
</dbReference>
<dbReference type="EMBL" id="LJEB01000087">
    <property type="protein sequence ID" value="KPR53933.1"/>
    <property type="molecule type" value="Genomic_DNA"/>
</dbReference>
<accession>A0AA40TJR7</accession>
<proteinExistence type="predicted"/>
<dbReference type="AlphaFoldDB" id="A0AA40TJR7"/>
<evidence type="ECO:0000313" key="1">
    <source>
        <dbReference type="EMBL" id="KPR53933.1"/>
    </source>
</evidence>
<organism evidence="1 2">
    <name type="scientific">Citrobacter freundii</name>
    <dbReference type="NCBI Taxonomy" id="546"/>
    <lineage>
        <taxon>Bacteria</taxon>
        <taxon>Pseudomonadati</taxon>
        <taxon>Pseudomonadota</taxon>
        <taxon>Gammaproteobacteria</taxon>
        <taxon>Enterobacterales</taxon>
        <taxon>Enterobacteriaceae</taxon>
        <taxon>Citrobacter</taxon>
        <taxon>Citrobacter freundii complex</taxon>
    </lineage>
</organism>
<name>A0AA40TJR7_CITFR</name>
<reference evidence="2" key="1">
    <citation type="submission" date="2015-09" db="EMBL/GenBank/DDBJ databases">
        <title>Prevalence of NDMs in South Africa.</title>
        <authorList>
            <person name="Osei Sekyere J."/>
            <person name="Govinden U."/>
            <person name="Essack S."/>
            <person name="Haldorsen B."/>
            <person name="Samuelsen O."/>
            <person name="Aasnaes B."/>
            <person name="Sundsfjord A."/>
        </authorList>
    </citation>
    <scope>NUCLEOTIDE SEQUENCE [LARGE SCALE GENOMIC DNA]</scope>
    <source>
        <strain evidence="2">ST62:944112508</strain>
    </source>
</reference>
<protein>
    <submittedName>
        <fullName evidence="1">Uncharacterized protein</fullName>
    </submittedName>
</protein>
<reference evidence="1 2" key="2">
    <citation type="journal article" date="2017" name="PLoS ONE">
        <title>Genomic and phenotypic characterisation of fluoroquinolone resistance mechanisms in Enterobacteriaceae in Durban, South Africa.</title>
        <authorList>
            <person name="Osei Sekyere J."/>
            <person name="Amoako D.G."/>
        </authorList>
    </citation>
    <scope>NUCLEOTIDE SEQUENCE [LARGE SCALE GENOMIC DNA]</scope>
    <source>
        <strain evidence="1 2">ST62:944112508</strain>
    </source>
</reference>
<sequence length="206" mass="21324">MAAINLDPFKTQGSLAGMFNVESRGLTQGDAQDDPAIRLQLCSGSLDDALAAPIWGGVGVLECIAKPGENVAGSRIKLATASLCNAFSVVNQAYHGITTPGNPVPLYLAGGSVHYYRIGSGARIPLPVSQQVAALANSGDEAVGADGFVWDLTNNLIDVYSSASSSNPKVNISLLMVSMQGNLTVKKDASGNVTWATDKPCGLFLI</sequence>
<comment type="caution">
    <text evidence="1">The sequence shown here is derived from an EMBL/GenBank/DDBJ whole genome shotgun (WGS) entry which is preliminary data.</text>
</comment>
<gene>
    <name evidence="1" type="ORF">AN672_18685</name>
</gene>